<protein>
    <submittedName>
        <fullName evidence="2">Uncharacterized protein</fullName>
    </submittedName>
</protein>
<proteinExistence type="predicted"/>
<feature type="region of interest" description="Disordered" evidence="1">
    <location>
        <begin position="1"/>
        <end position="39"/>
    </location>
</feature>
<evidence type="ECO:0000256" key="1">
    <source>
        <dbReference type="SAM" id="MobiDB-lite"/>
    </source>
</evidence>
<dbReference type="AlphaFoldDB" id="A0ABD3CIC3"/>
<keyword evidence="3" id="KW-1185">Reference proteome</keyword>
<organism evidence="2 3">
    <name type="scientific">Castilleja foliolosa</name>
    <dbReference type="NCBI Taxonomy" id="1961234"/>
    <lineage>
        <taxon>Eukaryota</taxon>
        <taxon>Viridiplantae</taxon>
        <taxon>Streptophyta</taxon>
        <taxon>Embryophyta</taxon>
        <taxon>Tracheophyta</taxon>
        <taxon>Spermatophyta</taxon>
        <taxon>Magnoliopsida</taxon>
        <taxon>eudicotyledons</taxon>
        <taxon>Gunneridae</taxon>
        <taxon>Pentapetalae</taxon>
        <taxon>asterids</taxon>
        <taxon>lamiids</taxon>
        <taxon>Lamiales</taxon>
        <taxon>Orobanchaceae</taxon>
        <taxon>Pedicularideae</taxon>
        <taxon>Castillejinae</taxon>
        <taxon>Castilleja</taxon>
    </lineage>
</organism>
<sequence length="96" mass="10375">MMPIVSQALGSTSQQNPPPGEGLFENSSRRGVGSADEDPQINLRQVTRIEHQGISEDILRYVVDRVVQLSRSDDESLASALCVCALAQNVHGYAPP</sequence>
<reference evidence="3" key="1">
    <citation type="journal article" date="2024" name="IScience">
        <title>Strigolactones Initiate the Formation of Haustorium-like Structures in Castilleja.</title>
        <authorList>
            <person name="Buerger M."/>
            <person name="Peterson D."/>
            <person name="Chory J."/>
        </authorList>
    </citation>
    <scope>NUCLEOTIDE SEQUENCE [LARGE SCALE GENOMIC DNA]</scope>
</reference>
<gene>
    <name evidence="2" type="ORF">CASFOL_026885</name>
</gene>
<accession>A0ABD3CIC3</accession>
<dbReference type="EMBL" id="JAVIJP010000034">
    <property type="protein sequence ID" value="KAL3629663.1"/>
    <property type="molecule type" value="Genomic_DNA"/>
</dbReference>
<evidence type="ECO:0000313" key="3">
    <source>
        <dbReference type="Proteomes" id="UP001632038"/>
    </source>
</evidence>
<evidence type="ECO:0000313" key="2">
    <source>
        <dbReference type="EMBL" id="KAL3629663.1"/>
    </source>
</evidence>
<dbReference type="Proteomes" id="UP001632038">
    <property type="component" value="Unassembled WGS sequence"/>
</dbReference>
<name>A0ABD3CIC3_9LAMI</name>
<comment type="caution">
    <text evidence="2">The sequence shown here is derived from an EMBL/GenBank/DDBJ whole genome shotgun (WGS) entry which is preliminary data.</text>
</comment>